<protein>
    <submittedName>
        <fullName evidence="1">Uncharacterized protein</fullName>
    </submittedName>
</protein>
<gene>
    <name evidence="1" type="ORF">MFFC18_47590</name>
</gene>
<dbReference type="OrthoDB" id="9918809at2"/>
<reference evidence="1 2" key="1">
    <citation type="submission" date="2019-08" db="EMBL/GenBank/DDBJ databases">
        <title>Deep-cultivation of Planctomycetes and their phenomic and genomic characterization uncovers novel biology.</title>
        <authorList>
            <person name="Wiegand S."/>
            <person name="Jogler M."/>
            <person name="Boedeker C."/>
            <person name="Pinto D."/>
            <person name="Vollmers J."/>
            <person name="Rivas-Marin E."/>
            <person name="Kohn T."/>
            <person name="Peeters S.H."/>
            <person name="Heuer A."/>
            <person name="Rast P."/>
            <person name="Oberbeckmann S."/>
            <person name="Bunk B."/>
            <person name="Jeske O."/>
            <person name="Meyerdierks A."/>
            <person name="Storesund J.E."/>
            <person name="Kallscheuer N."/>
            <person name="Luecker S."/>
            <person name="Lage O.M."/>
            <person name="Pohl T."/>
            <person name="Merkel B.J."/>
            <person name="Hornburger P."/>
            <person name="Mueller R.-W."/>
            <person name="Bruemmer F."/>
            <person name="Labrenz M."/>
            <person name="Spormann A.M."/>
            <person name="Op den Camp H."/>
            <person name="Overmann J."/>
            <person name="Amann R."/>
            <person name="Jetten M.S.M."/>
            <person name="Mascher T."/>
            <person name="Medema M.H."/>
            <person name="Devos D.P."/>
            <person name="Kaster A.-K."/>
            <person name="Ovreas L."/>
            <person name="Rohde M."/>
            <person name="Galperin M.Y."/>
            <person name="Jogler C."/>
        </authorList>
    </citation>
    <scope>NUCLEOTIDE SEQUENCE [LARGE SCALE GENOMIC DNA]</scope>
    <source>
        <strain evidence="1 2">FC18</strain>
    </source>
</reference>
<dbReference type="EMBL" id="CP042912">
    <property type="protein sequence ID" value="QEG24836.1"/>
    <property type="molecule type" value="Genomic_DNA"/>
</dbReference>
<dbReference type="KEGG" id="mff:MFFC18_47590"/>
<organism evidence="1 2">
    <name type="scientific">Mariniblastus fucicola</name>
    <dbReference type="NCBI Taxonomy" id="980251"/>
    <lineage>
        <taxon>Bacteria</taxon>
        <taxon>Pseudomonadati</taxon>
        <taxon>Planctomycetota</taxon>
        <taxon>Planctomycetia</taxon>
        <taxon>Pirellulales</taxon>
        <taxon>Pirellulaceae</taxon>
        <taxon>Mariniblastus</taxon>
    </lineage>
</organism>
<name>A0A5B9PJI7_9BACT</name>
<accession>A0A5B9PJI7</accession>
<sequence>MKPTAEHTFPDADVLEWRLTDSELLVRMSDVFYDGHLRGEAQLRFPLLRPASAMQYDHESNAWSDCAVVEPLKDLCEFHFKMRLRYSLKGFGRDSGQWVAVSVHSDNAEIVWDGASVG</sequence>
<evidence type="ECO:0000313" key="2">
    <source>
        <dbReference type="Proteomes" id="UP000322214"/>
    </source>
</evidence>
<dbReference type="Proteomes" id="UP000322214">
    <property type="component" value="Chromosome"/>
</dbReference>
<dbReference type="AlphaFoldDB" id="A0A5B9PJI7"/>
<keyword evidence="2" id="KW-1185">Reference proteome</keyword>
<evidence type="ECO:0000313" key="1">
    <source>
        <dbReference type="EMBL" id="QEG24836.1"/>
    </source>
</evidence>
<dbReference type="RefSeq" id="WP_075083611.1">
    <property type="nucleotide sequence ID" value="NZ_CP042912.1"/>
</dbReference>
<proteinExistence type="predicted"/>
<dbReference type="STRING" id="980251.GCA_001642875_00807"/>